<feature type="domain" description="Orotidine 5'-phosphate decarboxylase" evidence="9">
    <location>
        <begin position="4"/>
        <end position="229"/>
    </location>
</feature>
<feature type="binding site" evidence="7">
    <location>
        <position position="213"/>
    </location>
    <ligand>
        <name>substrate</name>
    </ligand>
</feature>
<dbReference type="SMART" id="SM00934">
    <property type="entry name" value="OMPdecase"/>
    <property type="match status" value="1"/>
</dbReference>
<evidence type="ECO:0000313" key="11">
    <source>
        <dbReference type="Proteomes" id="UP000642571"/>
    </source>
</evidence>
<evidence type="ECO:0000256" key="5">
    <source>
        <dbReference type="ARBA" id="ARBA00023239"/>
    </source>
</evidence>
<dbReference type="PROSITE" id="PS00156">
    <property type="entry name" value="OMPDECASE"/>
    <property type="match status" value="1"/>
</dbReference>
<sequence>MKKPLYLALDFPSGSDAVRFIREHELEGIPVKIGMELYYKEGAEIVKFLKEQGHPVFLDLKLHDIPNTVRSAMRNLASLNVDVVNVHAAGGSEMIRAAKDGLLEGTGDGINPPLLLAVTQLTSTTERMLQEELGISMNLEESVVRYAQMSYDAGADGVVCSAHEVRAIRQELPDSFHLLCPGIRLENNSYHEQKRVVTPSRARELGVDSIVVGRGVTKAVEPQKMYQLFEKEWSYVNR</sequence>
<feature type="binding site" evidence="7">
    <location>
        <position position="10"/>
    </location>
    <ligand>
        <name>substrate</name>
    </ligand>
</feature>
<dbReference type="InterPro" id="IPR014732">
    <property type="entry name" value="OMPdecase"/>
</dbReference>
<feature type="binding site" evidence="7">
    <location>
        <position position="214"/>
    </location>
    <ligand>
        <name>substrate</name>
    </ligand>
</feature>
<protein>
    <recommendedName>
        <fullName evidence="7">Orotidine 5'-phosphate decarboxylase</fullName>
        <ecNumber evidence="7">4.1.1.23</ecNumber>
    </recommendedName>
    <alternativeName>
        <fullName evidence="7">OMP decarboxylase</fullName>
        <shortName evidence="7">OMPDCase</shortName>
        <shortName evidence="7">OMPdecase</shortName>
    </alternativeName>
</protein>
<dbReference type="PANTHER" id="PTHR32119">
    <property type="entry name" value="OROTIDINE 5'-PHOSPHATE DECARBOXYLASE"/>
    <property type="match status" value="1"/>
</dbReference>
<comment type="catalytic activity">
    <reaction evidence="6 7 8">
        <text>orotidine 5'-phosphate + H(+) = UMP + CO2</text>
        <dbReference type="Rhea" id="RHEA:11596"/>
        <dbReference type="ChEBI" id="CHEBI:15378"/>
        <dbReference type="ChEBI" id="CHEBI:16526"/>
        <dbReference type="ChEBI" id="CHEBI:57538"/>
        <dbReference type="ChEBI" id="CHEBI:57865"/>
        <dbReference type="EC" id="4.1.1.23"/>
    </reaction>
</comment>
<feature type="active site" description="Proton donor" evidence="7">
    <location>
        <position position="61"/>
    </location>
</feature>
<dbReference type="InterPro" id="IPR047596">
    <property type="entry name" value="OMPdecase_bac"/>
</dbReference>
<keyword evidence="11" id="KW-1185">Reference proteome</keyword>
<dbReference type="EMBL" id="BMIN01000013">
    <property type="protein sequence ID" value="GGD18773.1"/>
    <property type="molecule type" value="Genomic_DNA"/>
</dbReference>
<dbReference type="InterPro" id="IPR001754">
    <property type="entry name" value="OMPdeCOase_dom"/>
</dbReference>
<dbReference type="EC" id="4.1.1.23" evidence="7"/>
<accession>A0ABQ1Q9D8</accession>
<comment type="similarity">
    <text evidence="7">Belongs to the OMP decarboxylase family. Type 1 subfamily.</text>
</comment>
<evidence type="ECO:0000256" key="7">
    <source>
        <dbReference type="HAMAP-Rule" id="MF_01200"/>
    </source>
</evidence>
<comment type="caution">
    <text evidence="10">The sequence shown here is derived from an EMBL/GenBank/DDBJ whole genome shotgun (WGS) entry which is preliminary data.</text>
</comment>
<comment type="pathway">
    <text evidence="2 7 8">Pyrimidine metabolism; UMP biosynthesis via de novo pathway; UMP from orotate: step 2/2.</text>
</comment>
<evidence type="ECO:0000256" key="6">
    <source>
        <dbReference type="ARBA" id="ARBA00049157"/>
    </source>
</evidence>
<name>A0ABQ1Q9D8_9BACI</name>
<dbReference type="InterPro" id="IPR013785">
    <property type="entry name" value="Aldolase_TIM"/>
</dbReference>
<dbReference type="PANTHER" id="PTHR32119:SF2">
    <property type="entry name" value="OROTIDINE 5'-PHOSPHATE DECARBOXYLASE"/>
    <property type="match status" value="1"/>
</dbReference>
<dbReference type="NCBIfam" id="NF001273">
    <property type="entry name" value="PRK00230.1"/>
    <property type="match status" value="1"/>
</dbReference>
<comment type="function">
    <text evidence="1 7">Catalyzes the decarboxylation of orotidine 5'-monophosphate (OMP) to uridine 5'-monophosphate (UMP).</text>
</comment>
<evidence type="ECO:0000256" key="8">
    <source>
        <dbReference type="RuleBase" id="RU000512"/>
    </source>
</evidence>
<evidence type="ECO:0000256" key="4">
    <source>
        <dbReference type="ARBA" id="ARBA00022975"/>
    </source>
</evidence>
<dbReference type="InterPro" id="IPR011060">
    <property type="entry name" value="RibuloseP-bd_barrel"/>
</dbReference>
<reference evidence="11" key="1">
    <citation type="journal article" date="2019" name="Int. J. Syst. Evol. Microbiol.">
        <title>The Global Catalogue of Microorganisms (GCM) 10K type strain sequencing project: providing services to taxonomists for standard genome sequencing and annotation.</title>
        <authorList>
            <consortium name="The Broad Institute Genomics Platform"/>
            <consortium name="The Broad Institute Genome Sequencing Center for Infectious Disease"/>
            <person name="Wu L."/>
            <person name="Ma J."/>
        </authorList>
    </citation>
    <scope>NUCLEOTIDE SEQUENCE [LARGE SCALE GENOMIC DNA]</scope>
    <source>
        <strain evidence="11">CGMCC 1.15353</strain>
    </source>
</reference>
<evidence type="ECO:0000256" key="3">
    <source>
        <dbReference type="ARBA" id="ARBA00022793"/>
    </source>
</evidence>
<dbReference type="NCBIfam" id="TIGR01740">
    <property type="entry name" value="pyrF"/>
    <property type="match status" value="1"/>
</dbReference>
<keyword evidence="3 7" id="KW-0210">Decarboxylase</keyword>
<evidence type="ECO:0000313" key="10">
    <source>
        <dbReference type="EMBL" id="GGD18773.1"/>
    </source>
</evidence>
<feature type="binding site" evidence="7">
    <location>
        <begin position="59"/>
        <end position="68"/>
    </location>
    <ligand>
        <name>substrate</name>
    </ligand>
</feature>
<keyword evidence="5 7" id="KW-0456">Lyase</keyword>
<evidence type="ECO:0000259" key="9">
    <source>
        <dbReference type="SMART" id="SM00934"/>
    </source>
</evidence>
<proteinExistence type="inferred from homology"/>
<evidence type="ECO:0000256" key="2">
    <source>
        <dbReference type="ARBA" id="ARBA00004861"/>
    </source>
</evidence>
<dbReference type="CDD" id="cd04725">
    <property type="entry name" value="OMP_decarboxylase_like"/>
    <property type="match status" value="1"/>
</dbReference>
<feature type="binding site" evidence="7">
    <location>
        <position position="32"/>
    </location>
    <ligand>
        <name>substrate</name>
    </ligand>
</feature>
<keyword evidence="4 7" id="KW-0665">Pyrimidine biosynthesis</keyword>
<comment type="subunit">
    <text evidence="7">Homodimer.</text>
</comment>
<feature type="binding site" evidence="7">
    <location>
        <position position="122"/>
    </location>
    <ligand>
        <name>substrate</name>
    </ligand>
</feature>
<feature type="binding site" evidence="7">
    <location>
        <position position="193"/>
    </location>
    <ligand>
        <name>substrate</name>
    </ligand>
</feature>
<dbReference type="SUPFAM" id="SSF51366">
    <property type="entry name" value="Ribulose-phoshate binding barrel"/>
    <property type="match status" value="1"/>
</dbReference>
<organism evidence="10 11">
    <name type="scientific">Pontibacillus salipaludis</name>
    <dbReference type="NCBI Taxonomy" id="1697394"/>
    <lineage>
        <taxon>Bacteria</taxon>
        <taxon>Bacillati</taxon>
        <taxon>Bacillota</taxon>
        <taxon>Bacilli</taxon>
        <taxon>Bacillales</taxon>
        <taxon>Bacillaceae</taxon>
        <taxon>Pontibacillus</taxon>
    </lineage>
</organism>
<dbReference type="Pfam" id="PF00215">
    <property type="entry name" value="OMPdecase"/>
    <property type="match status" value="1"/>
</dbReference>
<dbReference type="Proteomes" id="UP000642571">
    <property type="component" value="Unassembled WGS sequence"/>
</dbReference>
<dbReference type="RefSeq" id="WP_188654793.1">
    <property type="nucleotide sequence ID" value="NZ_BMIN01000013.1"/>
</dbReference>
<dbReference type="HAMAP" id="MF_01200_B">
    <property type="entry name" value="OMPdecase_type1_B"/>
    <property type="match status" value="1"/>
</dbReference>
<gene>
    <name evidence="7 10" type="primary">pyrF</name>
    <name evidence="10" type="ORF">GCM10011389_28070</name>
</gene>
<dbReference type="Gene3D" id="3.20.20.70">
    <property type="entry name" value="Aldolase class I"/>
    <property type="match status" value="1"/>
</dbReference>
<evidence type="ECO:0000256" key="1">
    <source>
        <dbReference type="ARBA" id="ARBA00002356"/>
    </source>
</evidence>
<dbReference type="InterPro" id="IPR018089">
    <property type="entry name" value="OMPdecase_AS"/>
</dbReference>
<feature type="binding site" evidence="7">
    <location>
        <position position="184"/>
    </location>
    <ligand>
        <name>substrate</name>
    </ligand>
</feature>